<gene>
    <name evidence="1" type="ORF">M0M57_03525</name>
</gene>
<keyword evidence="2" id="KW-1185">Reference proteome</keyword>
<evidence type="ECO:0000313" key="2">
    <source>
        <dbReference type="Proteomes" id="UP000830583"/>
    </source>
</evidence>
<evidence type="ECO:0000313" key="1">
    <source>
        <dbReference type="EMBL" id="UPQ79910.1"/>
    </source>
</evidence>
<dbReference type="EMBL" id="CP096205">
    <property type="protein sequence ID" value="UPQ79910.1"/>
    <property type="molecule type" value="Genomic_DNA"/>
</dbReference>
<protein>
    <recommendedName>
        <fullName evidence="3">Tetratricopeptide repeat protein</fullName>
    </recommendedName>
</protein>
<name>A0ABY4KGH6_9FLAO</name>
<organism evidence="1 2">
    <name type="scientific">Flavobacterium azooxidireducens</name>
    <dbReference type="NCBI Taxonomy" id="1871076"/>
    <lineage>
        <taxon>Bacteria</taxon>
        <taxon>Pseudomonadati</taxon>
        <taxon>Bacteroidota</taxon>
        <taxon>Flavobacteriia</taxon>
        <taxon>Flavobacteriales</taxon>
        <taxon>Flavobacteriaceae</taxon>
        <taxon>Flavobacterium</taxon>
    </lineage>
</organism>
<accession>A0ABY4KGH6</accession>
<dbReference type="Proteomes" id="UP000830583">
    <property type="component" value="Chromosome"/>
</dbReference>
<evidence type="ECO:0008006" key="3">
    <source>
        <dbReference type="Google" id="ProtNLM"/>
    </source>
</evidence>
<sequence>MRENYIQASKSKENAEEFNDSMANYAGDNKTMLAYKGASIALKAKFASDRKTKKDLFTKGIQILEKALKADPNNAEIRLIRLSIQENTPKILNYKGNIQEDKQLILTTFDKQNKSLKEHLLTFINQSQSFTAQEKELLKN</sequence>
<proteinExistence type="predicted"/>
<reference evidence="1" key="1">
    <citation type="submission" date="2022-04" db="EMBL/GenBank/DDBJ databases">
        <title>Consumption of N2O by Flavobacterium azooxidireducens sp. nov. isolated from Decomposing Leaf Litter of Phragmites australis (Cav.).</title>
        <authorList>
            <person name="Behrendt U."/>
            <person name="Spanner T."/>
            <person name="Augustin J."/>
            <person name="Horn M.A."/>
            <person name="Kolb S."/>
            <person name="Ulrich A."/>
        </authorList>
    </citation>
    <scope>NUCLEOTIDE SEQUENCE</scope>
    <source>
        <strain evidence="1">IGB 4-14</strain>
    </source>
</reference>
<dbReference type="RefSeq" id="WP_248435426.1">
    <property type="nucleotide sequence ID" value="NZ_CP096205.1"/>
</dbReference>